<dbReference type="AlphaFoldDB" id="A0A316YUZ2"/>
<proteinExistence type="predicted"/>
<dbReference type="EMBL" id="KZ819634">
    <property type="protein sequence ID" value="PWN92604.1"/>
    <property type="molecule type" value="Genomic_DNA"/>
</dbReference>
<reference evidence="1 2" key="1">
    <citation type="journal article" date="2018" name="Mol. Biol. Evol.">
        <title>Broad Genomic Sampling Reveals a Smut Pathogenic Ancestry of the Fungal Clade Ustilaginomycotina.</title>
        <authorList>
            <person name="Kijpornyongpan T."/>
            <person name="Mondo S.J."/>
            <person name="Barry K."/>
            <person name="Sandor L."/>
            <person name="Lee J."/>
            <person name="Lipzen A."/>
            <person name="Pangilinan J."/>
            <person name="LaButti K."/>
            <person name="Hainaut M."/>
            <person name="Henrissat B."/>
            <person name="Grigoriev I.V."/>
            <person name="Spatafora J.W."/>
            <person name="Aime M.C."/>
        </authorList>
    </citation>
    <scope>NUCLEOTIDE SEQUENCE [LARGE SCALE GENOMIC DNA]</scope>
    <source>
        <strain evidence="1 2">MCA 4198</strain>
    </source>
</reference>
<protein>
    <submittedName>
        <fullName evidence="1">Uncharacterized protein</fullName>
    </submittedName>
</protein>
<evidence type="ECO:0000313" key="2">
    <source>
        <dbReference type="Proteomes" id="UP000245768"/>
    </source>
</evidence>
<gene>
    <name evidence="1" type="ORF">FA10DRAFT_282287</name>
</gene>
<dbReference type="RefSeq" id="XP_025379802.1">
    <property type="nucleotide sequence ID" value="XM_025523759.1"/>
</dbReference>
<sequence length="267" mass="30313">MKLAETYHIAFYRDDADGLPAIGAVLAPSFEDLYRTMCDIKGVHFEVTVTSHFQGDPVSGQADGKATGFVGTVRVADLPDDCKAKVWHRGLLQLLMRPVPTALEQGKTPAFPHVSNRQIQVVAFATSKEVDLTDLKQWWQRRSEDPDDVEELLCIPWKKERADWQPIDYAYEWSDYVYRLGSPRTSDLNLYSFLLVEEGSAAPEDRVVKVVVPWRQSLVTFDPIRTFRARLPRAHAIISAMGGLQNPRQWQPEADEQLFDNPDTVVQ</sequence>
<accession>A0A316YUZ2</accession>
<dbReference type="GeneID" id="37045675"/>
<evidence type="ECO:0000313" key="1">
    <source>
        <dbReference type="EMBL" id="PWN92604.1"/>
    </source>
</evidence>
<organism evidence="1 2">
    <name type="scientific">Acaromyces ingoldii</name>
    <dbReference type="NCBI Taxonomy" id="215250"/>
    <lineage>
        <taxon>Eukaryota</taxon>
        <taxon>Fungi</taxon>
        <taxon>Dikarya</taxon>
        <taxon>Basidiomycota</taxon>
        <taxon>Ustilaginomycotina</taxon>
        <taxon>Exobasidiomycetes</taxon>
        <taxon>Exobasidiales</taxon>
        <taxon>Cryptobasidiaceae</taxon>
        <taxon>Acaromyces</taxon>
    </lineage>
</organism>
<dbReference type="Proteomes" id="UP000245768">
    <property type="component" value="Unassembled WGS sequence"/>
</dbReference>
<dbReference type="InParanoid" id="A0A316YUZ2"/>
<name>A0A316YUZ2_9BASI</name>
<keyword evidence="2" id="KW-1185">Reference proteome</keyword>